<evidence type="ECO:0000256" key="2">
    <source>
        <dbReference type="ARBA" id="ARBA00022670"/>
    </source>
</evidence>
<dbReference type="PANTHER" id="PTHR13604:SF0">
    <property type="entry name" value="ABASIC SITE PROCESSING PROTEIN HMCES"/>
    <property type="match status" value="1"/>
</dbReference>
<dbReference type="GO" id="GO:0008233">
    <property type="term" value="F:peptidase activity"/>
    <property type="evidence" value="ECO:0007669"/>
    <property type="project" value="UniProtKB-KW"/>
</dbReference>
<keyword evidence="3" id="KW-0227">DNA damage</keyword>
<evidence type="ECO:0000256" key="7">
    <source>
        <dbReference type="ARBA" id="ARBA00023239"/>
    </source>
</evidence>
<name>A0A2U2BUB5_9PROT</name>
<dbReference type="GO" id="GO:0016829">
    <property type="term" value="F:lyase activity"/>
    <property type="evidence" value="ECO:0007669"/>
    <property type="project" value="UniProtKB-KW"/>
</dbReference>
<dbReference type="Gene3D" id="3.90.1680.10">
    <property type="entry name" value="SOS response associated peptidase-like"/>
    <property type="match status" value="1"/>
</dbReference>
<proteinExistence type="inferred from homology"/>
<dbReference type="AlphaFoldDB" id="A0A2U2BUB5"/>
<dbReference type="Pfam" id="PF02586">
    <property type="entry name" value="SRAP"/>
    <property type="match status" value="1"/>
</dbReference>
<keyword evidence="10" id="KW-1185">Reference proteome</keyword>
<keyword evidence="7" id="KW-0456">Lyase</keyword>
<sequence>MCGRYVITVSLDQMRAMFGVTDRPNLQPTWNAAPTQDLPVIRRGKEGEARLSQIRWGLVPHWSKTGPEGAKPLINARAETAADKPMFRAAMARRRALVPADGFYEWSKEGDRKQPWYITRADGEPMVFAGLWERWGEGSERVDSFAILTTDASADIKAIHHRAPVILESGAWSDWLDPDIDPQPFLHPAADGALAARRISTRVNSVRNDGPELIEAEVN</sequence>
<keyword evidence="4 8" id="KW-0378">Hydrolase</keyword>
<evidence type="ECO:0000256" key="1">
    <source>
        <dbReference type="ARBA" id="ARBA00008136"/>
    </source>
</evidence>
<gene>
    <name evidence="9" type="ORF">DDZ18_08020</name>
</gene>
<keyword evidence="6" id="KW-0238">DNA-binding</keyword>
<dbReference type="Proteomes" id="UP000245168">
    <property type="component" value="Unassembled WGS sequence"/>
</dbReference>
<evidence type="ECO:0000256" key="3">
    <source>
        <dbReference type="ARBA" id="ARBA00022763"/>
    </source>
</evidence>
<dbReference type="RefSeq" id="WP_109252834.1">
    <property type="nucleotide sequence ID" value="NZ_QEXV01000003.1"/>
</dbReference>
<dbReference type="InterPro" id="IPR036590">
    <property type="entry name" value="SRAP-like"/>
</dbReference>
<keyword evidence="2 8" id="KW-0645">Protease</keyword>
<evidence type="ECO:0000256" key="6">
    <source>
        <dbReference type="ARBA" id="ARBA00023125"/>
    </source>
</evidence>
<comment type="caution">
    <text evidence="9">The sequence shown here is derived from an EMBL/GenBank/DDBJ whole genome shotgun (WGS) entry which is preliminary data.</text>
</comment>
<dbReference type="InterPro" id="IPR003738">
    <property type="entry name" value="SRAP"/>
</dbReference>
<accession>A0A2U2BUB5</accession>
<evidence type="ECO:0000256" key="8">
    <source>
        <dbReference type="RuleBase" id="RU364100"/>
    </source>
</evidence>
<dbReference type="SUPFAM" id="SSF143081">
    <property type="entry name" value="BB1717-like"/>
    <property type="match status" value="1"/>
</dbReference>
<keyword evidence="5" id="KW-0190">Covalent protein-DNA linkage</keyword>
<evidence type="ECO:0000256" key="5">
    <source>
        <dbReference type="ARBA" id="ARBA00023124"/>
    </source>
</evidence>
<dbReference type="EC" id="3.4.-.-" evidence="8"/>
<reference evidence="10" key="1">
    <citation type="submission" date="2018-05" db="EMBL/GenBank/DDBJ databases">
        <authorList>
            <person name="Liu B.-T."/>
        </authorList>
    </citation>
    <scope>NUCLEOTIDE SEQUENCE [LARGE SCALE GENOMIC DNA]</scope>
    <source>
        <strain evidence="10">WD6-1</strain>
    </source>
</reference>
<dbReference type="PANTHER" id="PTHR13604">
    <property type="entry name" value="DC12-RELATED"/>
    <property type="match status" value="1"/>
</dbReference>
<dbReference type="EMBL" id="QEXV01000003">
    <property type="protein sequence ID" value="PWE17603.1"/>
    <property type="molecule type" value="Genomic_DNA"/>
</dbReference>
<dbReference type="GO" id="GO:0003697">
    <property type="term" value="F:single-stranded DNA binding"/>
    <property type="evidence" value="ECO:0007669"/>
    <property type="project" value="InterPro"/>
</dbReference>
<evidence type="ECO:0000256" key="4">
    <source>
        <dbReference type="ARBA" id="ARBA00022801"/>
    </source>
</evidence>
<evidence type="ECO:0000313" key="9">
    <source>
        <dbReference type="EMBL" id="PWE17603.1"/>
    </source>
</evidence>
<dbReference type="GO" id="GO:0006508">
    <property type="term" value="P:proteolysis"/>
    <property type="evidence" value="ECO:0007669"/>
    <property type="project" value="UniProtKB-KW"/>
</dbReference>
<evidence type="ECO:0000313" key="10">
    <source>
        <dbReference type="Proteomes" id="UP000245168"/>
    </source>
</evidence>
<organism evidence="9 10">
    <name type="scientific">Marinicauda salina</name>
    <dbReference type="NCBI Taxonomy" id="2135793"/>
    <lineage>
        <taxon>Bacteria</taxon>
        <taxon>Pseudomonadati</taxon>
        <taxon>Pseudomonadota</taxon>
        <taxon>Alphaproteobacteria</taxon>
        <taxon>Maricaulales</taxon>
        <taxon>Maricaulaceae</taxon>
        <taxon>Marinicauda</taxon>
    </lineage>
</organism>
<comment type="similarity">
    <text evidence="1 8">Belongs to the SOS response-associated peptidase family.</text>
</comment>
<dbReference type="OrthoDB" id="9782620at2"/>
<protein>
    <recommendedName>
        <fullName evidence="8">Abasic site processing protein</fullName>
        <ecNumber evidence="8">3.4.-.-</ecNumber>
    </recommendedName>
</protein>
<dbReference type="GO" id="GO:0106300">
    <property type="term" value="P:protein-DNA covalent cross-linking repair"/>
    <property type="evidence" value="ECO:0007669"/>
    <property type="project" value="InterPro"/>
</dbReference>